<dbReference type="Gene3D" id="3.40.50.150">
    <property type="entry name" value="Vaccinia Virus protein VP39"/>
    <property type="match status" value="1"/>
</dbReference>
<protein>
    <recommendedName>
        <fullName evidence="3">Methyltransferase small domain-containing protein</fullName>
    </recommendedName>
</protein>
<dbReference type="Pfam" id="PF05175">
    <property type="entry name" value="MTS"/>
    <property type="match status" value="1"/>
</dbReference>
<organism evidence="4 5">
    <name type="scientific">Bradyrhizobium zhanjiangense</name>
    <dbReference type="NCBI Taxonomy" id="1325107"/>
    <lineage>
        <taxon>Bacteria</taxon>
        <taxon>Pseudomonadati</taxon>
        <taxon>Pseudomonadota</taxon>
        <taxon>Alphaproteobacteria</taxon>
        <taxon>Hyphomicrobiales</taxon>
        <taxon>Nitrobacteraceae</taxon>
        <taxon>Bradyrhizobium</taxon>
    </lineage>
</organism>
<feature type="domain" description="Methyltransferase small" evidence="3">
    <location>
        <begin position="48"/>
        <end position="142"/>
    </location>
</feature>
<dbReference type="SUPFAM" id="SSF53335">
    <property type="entry name" value="S-adenosyl-L-methionine-dependent methyltransferases"/>
    <property type="match status" value="1"/>
</dbReference>
<gene>
    <name evidence="4" type="ORF">EAS62_39750</name>
</gene>
<evidence type="ECO:0000259" key="3">
    <source>
        <dbReference type="Pfam" id="PF05175"/>
    </source>
</evidence>
<proteinExistence type="predicted"/>
<dbReference type="InterPro" id="IPR029063">
    <property type="entry name" value="SAM-dependent_MTases_sf"/>
</dbReference>
<reference evidence="4 5" key="1">
    <citation type="submission" date="2018-10" db="EMBL/GenBank/DDBJ databases">
        <title>Bradyrhizobium sp. nov., isolated from effective nodules of peanut in China.</title>
        <authorList>
            <person name="Li Y."/>
        </authorList>
    </citation>
    <scope>NUCLEOTIDE SEQUENCE [LARGE SCALE GENOMIC DNA]</scope>
    <source>
        <strain evidence="4 5">CCBAU 51781</strain>
    </source>
</reference>
<evidence type="ECO:0000313" key="5">
    <source>
        <dbReference type="Proteomes" id="UP000289946"/>
    </source>
</evidence>
<keyword evidence="1" id="KW-0808">Transferase</keyword>
<name>A0ABY0D8B6_9BRAD</name>
<dbReference type="Proteomes" id="UP000289946">
    <property type="component" value="Unassembled WGS sequence"/>
</dbReference>
<sequence>MMSNNPTTTTVELPRPNYKFKVWNGVSVYYTDNLDGGGLKFADDYLDLFNCFKDRPRFQRMFEWCCGPAFIGYSMLASDICESLCLADFYGPAIDAAQYTARKNNIEDRVTIYQGHGLLALPDSEKFDLIVGNPPNHVGPVMWYSHVEPHIYVDNNWLLHREFFSGIRKHLERDGLIVLFENSRASHIDTFRPMLESSGLKISGWRWSRRFDTQYWYLFIIRDDSKMQLQMPTQGNESELRLV</sequence>
<dbReference type="EMBL" id="RDRA01000061">
    <property type="protein sequence ID" value="RXG84478.1"/>
    <property type="molecule type" value="Genomic_DNA"/>
</dbReference>
<dbReference type="InterPro" id="IPR007848">
    <property type="entry name" value="Small_mtfrase_dom"/>
</dbReference>
<dbReference type="RefSeq" id="WP_128943060.1">
    <property type="nucleotide sequence ID" value="NZ_RDRA01000061.1"/>
</dbReference>
<evidence type="ECO:0000256" key="2">
    <source>
        <dbReference type="ARBA" id="ARBA00022691"/>
    </source>
</evidence>
<comment type="caution">
    <text evidence="4">The sequence shown here is derived from an EMBL/GenBank/DDBJ whole genome shotgun (WGS) entry which is preliminary data.</text>
</comment>
<dbReference type="CDD" id="cd02440">
    <property type="entry name" value="AdoMet_MTases"/>
    <property type="match status" value="1"/>
</dbReference>
<keyword evidence="2" id="KW-0949">S-adenosyl-L-methionine</keyword>
<accession>A0ABY0D8B6</accession>
<keyword evidence="1" id="KW-0489">Methyltransferase</keyword>
<evidence type="ECO:0000256" key="1">
    <source>
        <dbReference type="ARBA" id="ARBA00022603"/>
    </source>
</evidence>
<evidence type="ECO:0000313" key="4">
    <source>
        <dbReference type="EMBL" id="RXG84478.1"/>
    </source>
</evidence>
<keyword evidence="5" id="KW-1185">Reference proteome</keyword>